<feature type="transmembrane region" description="Helical" evidence="1">
    <location>
        <begin position="37"/>
        <end position="60"/>
    </location>
</feature>
<comment type="caution">
    <text evidence="2">The sequence shown here is derived from an EMBL/GenBank/DDBJ whole genome shotgun (WGS) entry which is preliminary data.</text>
</comment>
<keyword evidence="3" id="KW-1185">Reference proteome</keyword>
<evidence type="ECO:0000313" key="2">
    <source>
        <dbReference type="EMBL" id="PZG44664.1"/>
    </source>
</evidence>
<gene>
    <name evidence="2" type="ORF">C1I98_16700</name>
</gene>
<keyword evidence="1" id="KW-1133">Transmembrane helix</keyword>
<keyword evidence="1" id="KW-0472">Membrane</keyword>
<dbReference type="EMBL" id="POUA01000119">
    <property type="protein sequence ID" value="PZG44664.1"/>
    <property type="molecule type" value="Genomic_DNA"/>
</dbReference>
<feature type="transmembrane region" description="Helical" evidence="1">
    <location>
        <begin position="67"/>
        <end position="90"/>
    </location>
</feature>
<feature type="transmembrane region" description="Helical" evidence="1">
    <location>
        <begin position="12"/>
        <end position="31"/>
    </location>
</feature>
<accession>A0A2W2I1R9</accession>
<evidence type="ECO:0008006" key="4">
    <source>
        <dbReference type="Google" id="ProtNLM"/>
    </source>
</evidence>
<dbReference type="AlphaFoldDB" id="A0A2W2I1R9"/>
<name>A0A2W2I1R9_9ACTN</name>
<evidence type="ECO:0000313" key="3">
    <source>
        <dbReference type="Proteomes" id="UP000248544"/>
    </source>
</evidence>
<feature type="transmembrane region" description="Helical" evidence="1">
    <location>
        <begin position="96"/>
        <end position="115"/>
    </location>
</feature>
<protein>
    <recommendedName>
        <fullName evidence="4">ATP synthase protein I</fullName>
    </recommendedName>
</protein>
<keyword evidence="1" id="KW-0812">Transmembrane</keyword>
<sequence length="141" mass="14801">MQANDVRVLKNAAIPALVVGLVVALVSSFTVGAAGALAALIGVVVVAAFFIISLVAVAYASRVSPQMMMIAALGTYLVKILALALALSSLSDVTAWHPMTFTWTVILCTVAWTVGEARAFMKLRMLYVEPDVKVPGHAGEK</sequence>
<dbReference type="Proteomes" id="UP000248544">
    <property type="component" value="Unassembled WGS sequence"/>
</dbReference>
<organism evidence="2 3">
    <name type="scientific">Spongiactinospora gelatinilytica</name>
    <dbReference type="NCBI Taxonomy" id="2666298"/>
    <lineage>
        <taxon>Bacteria</taxon>
        <taxon>Bacillati</taxon>
        <taxon>Actinomycetota</taxon>
        <taxon>Actinomycetes</taxon>
        <taxon>Streptosporangiales</taxon>
        <taxon>Streptosporangiaceae</taxon>
        <taxon>Spongiactinospora</taxon>
    </lineage>
</organism>
<dbReference type="RefSeq" id="WP_111168379.1">
    <property type="nucleotide sequence ID" value="NZ_POUA01000119.1"/>
</dbReference>
<proteinExistence type="predicted"/>
<evidence type="ECO:0000256" key="1">
    <source>
        <dbReference type="SAM" id="Phobius"/>
    </source>
</evidence>
<reference evidence="2 3" key="1">
    <citation type="submission" date="2018-01" db="EMBL/GenBank/DDBJ databases">
        <title>Draft genome sequence of Sphaerisporangium sp. 7K107.</title>
        <authorList>
            <person name="Sahin N."/>
            <person name="Saygin H."/>
            <person name="Ay H."/>
        </authorList>
    </citation>
    <scope>NUCLEOTIDE SEQUENCE [LARGE SCALE GENOMIC DNA]</scope>
    <source>
        <strain evidence="2 3">7K107</strain>
    </source>
</reference>